<name>A0A2S8SDJ4_9RHOB</name>
<comment type="caution">
    <text evidence="1">The sequence shown here is derived from an EMBL/GenBank/DDBJ whole genome shotgun (WGS) entry which is preliminary data.</text>
</comment>
<evidence type="ECO:0000313" key="2">
    <source>
        <dbReference type="Proteomes" id="UP000238338"/>
    </source>
</evidence>
<proteinExistence type="predicted"/>
<dbReference type="RefSeq" id="WP_105512999.1">
    <property type="nucleotide sequence ID" value="NZ_PVEP01000001.1"/>
</dbReference>
<accession>A0A2S8SDJ4</accession>
<dbReference type="Proteomes" id="UP000238338">
    <property type="component" value="Unassembled WGS sequence"/>
</dbReference>
<sequence>MKTDVSNAVEIALSRLVVAHSIKAAVALDPKAAAGVRQGAHEALVAASWKFVEAMQAANA</sequence>
<keyword evidence="2" id="KW-1185">Reference proteome</keyword>
<gene>
    <name evidence="1" type="ORF">LX70_00561</name>
</gene>
<organism evidence="1 2">
    <name type="scientific">Albidovulum denitrificans</name>
    <dbReference type="NCBI Taxonomy" id="404881"/>
    <lineage>
        <taxon>Bacteria</taxon>
        <taxon>Pseudomonadati</taxon>
        <taxon>Pseudomonadota</taxon>
        <taxon>Alphaproteobacteria</taxon>
        <taxon>Rhodobacterales</taxon>
        <taxon>Paracoccaceae</taxon>
        <taxon>Albidovulum</taxon>
    </lineage>
</organism>
<reference evidence="1 2" key="1">
    <citation type="submission" date="2018-02" db="EMBL/GenBank/DDBJ databases">
        <title>Genomic Encyclopedia of Archaeal and Bacterial Type Strains, Phase II (KMG-II): from individual species to whole genera.</title>
        <authorList>
            <person name="Goeker M."/>
        </authorList>
    </citation>
    <scope>NUCLEOTIDE SEQUENCE [LARGE SCALE GENOMIC DNA]</scope>
    <source>
        <strain evidence="1 2">DSM 18921</strain>
    </source>
</reference>
<dbReference type="EMBL" id="PVEP01000001">
    <property type="protein sequence ID" value="PQV58748.1"/>
    <property type="molecule type" value="Genomic_DNA"/>
</dbReference>
<protein>
    <submittedName>
        <fullName evidence="1">Uncharacterized protein</fullName>
    </submittedName>
</protein>
<dbReference type="AlphaFoldDB" id="A0A2S8SDJ4"/>
<evidence type="ECO:0000313" key="1">
    <source>
        <dbReference type="EMBL" id="PQV58748.1"/>
    </source>
</evidence>